<reference evidence="3" key="1">
    <citation type="journal article" date="2019" name="Int. J. Syst. Evol. Microbiol.">
        <title>The Global Catalogue of Microorganisms (GCM) 10K type strain sequencing project: providing services to taxonomists for standard genome sequencing and annotation.</title>
        <authorList>
            <consortium name="The Broad Institute Genomics Platform"/>
            <consortium name="The Broad Institute Genome Sequencing Center for Infectious Disease"/>
            <person name="Wu L."/>
            <person name="Ma J."/>
        </authorList>
    </citation>
    <scope>NUCLEOTIDE SEQUENCE [LARGE SCALE GENOMIC DNA]</scope>
    <source>
        <strain evidence="3">CGMCC 4.7204</strain>
    </source>
</reference>
<comment type="caution">
    <text evidence="2">The sequence shown here is derived from an EMBL/GenBank/DDBJ whole genome shotgun (WGS) entry which is preliminary data.</text>
</comment>
<dbReference type="Proteomes" id="UP001595767">
    <property type="component" value="Unassembled WGS sequence"/>
</dbReference>
<accession>A0ABV8L028</accession>
<keyword evidence="3" id="KW-1185">Reference proteome</keyword>
<evidence type="ECO:0000313" key="3">
    <source>
        <dbReference type="Proteomes" id="UP001595767"/>
    </source>
</evidence>
<feature type="chain" id="PRO_5045102021" evidence="1">
    <location>
        <begin position="28"/>
        <end position="136"/>
    </location>
</feature>
<dbReference type="RefSeq" id="WP_378545673.1">
    <property type="nucleotide sequence ID" value="NZ_JBHSBA010000003.1"/>
</dbReference>
<evidence type="ECO:0000256" key="1">
    <source>
        <dbReference type="SAM" id="SignalP"/>
    </source>
</evidence>
<gene>
    <name evidence="2" type="ORF">ACFOW8_04185</name>
</gene>
<dbReference type="EMBL" id="JBHSBA010000003">
    <property type="protein sequence ID" value="MFC4124125.1"/>
    <property type="molecule type" value="Genomic_DNA"/>
</dbReference>
<feature type="signal peptide" evidence="1">
    <location>
        <begin position="1"/>
        <end position="27"/>
    </location>
</feature>
<keyword evidence="1" id="KW-0732">Signal</keyword>
<organism evidence="2 3">
    <name type="scientific">Nocardia rhizosphaerae</name>
    <dbReference type="NCBI Taxonomy" id="1691571"/>
    <lineage>
        <taxon>Bacteria</taxon>
        <taxon>Bacillati</taxon>
        <taxon>Actinomycetota</taxon>
        <taxon>Actinomycetes</taxon>
        <taxon>Mycobacteriales</taxon>
        <taxon>Nocardiaceae</taxon>
        <taxon>Nocardia</taxon>
    </lineage>
</organism>
<proteinExistence type="predicted"/>
<protein>
    <submittedName>
        <fullName evidence="2">Uncharacterized protein</fullName>
    </submittedName>
</protein>
<evidence type="ECO:0000313" key="2">
    <source>
        <dbReference type="EMBL" id="MFC4124125.1"/>
    </source>
</evidence>
<name>A0ABV8L028_9NOCA</name>
<sequence length="136" mass="13850">MRTFKLATGVTALATVALTAFAGTASAARTADAVAGADSITVSIQNTDDACWSGTVMLDEMLQGTILTHEQPTAVLENVEAGEHRVQVHLYVGEGDTCSVHTPAVELLDKTVTVGAAADNPLGDLLDAGSAALGLK</sequence>